<accession>A0A9D4LJ80</accession>
<dbReference type="Proteomes" id="UP000828390">
    <property type="component" value="Unassembled WGS sequence"/>
</dbReference>
<comment type="caution">
    <text evidence="1">The sequence shown here is derived from an EMBL/GenBank/DDBJ whole genome shotgun (WGS) entry which is preliminary data.</text>
</comment>
<dbReference type="AlphaFoldDB" id="A0A9D4LJ80"/>
<protein>
    <submittedName>
        <fullName evidence="1">Uncharacterized protein</fullName>
    </submittedName>
</protein>
<gene>
    <name evidence="1" type="ORF">DPMN_101373</name>
</gene>
<proteinExistence type="predicted"/>
<name>A0A9D4LJ80_DREPO</name>
<evidence type="ECO:0000313" key="2">
    <source>
        <dbReference type="Proteomes" id="UP000828390"/>
    </source>
</evidence>
<reference evidence="1" key="1">
    <citation type="journal article" date="2019" name="bioRxiv">
        <title>The Genome of the Zebra Mussel, Dreissena polymorpha: A Resource for Invasive Species Research.</title>
        <authorList>
            <person name="McCartney M.A."/>
            <person name="Auch B."/>
            <person name="Kono T."/>
            <person name="Mallez S."/>
            <person name="Zhang Y."/>
            <person name="Obille A."/>
            <person name="Becker A."/>
            <person name="Abrahante J.E."/>
            <person name="Garbe J."/>
            <person name="Badalamenti J.P."/>
            <person name="Herman A."/>
            <person name="Mangelson H."/>
            <person name="Liachko I."/>
            <person name="Sullivan S."/>
            <person name="Sone E.D."/>
            <person name="Koren S."/>
            <person name="Silverstein K.A.T."/>
            <person name="Beckman K.B."/>
            <person name="Gohl D.M."/>
        </authorList>
    </citation>
    <scope>NUCLEOTIDE SEQUENCE</scope>
    <source>
        <strain evidence="1">Duluth1</strain>
        <tissue evidence="1">Whole animal</tissue>
    </source>
</reference>
<sequence>MTKDLTKQASINTAYRCAGWSETTGRHKYSLPMRRLARNNRQALIQPTDAQAGQKHANINTAYRCAGWSETTCKH</sequence>
<dbReference type="EMBL" id="JAIWYP010000003">
    <property type="protein sequence ID" value="KAH3858744.1"/>
    <property type="molecule type" value="Genomic_DNA"/>
</dbReference>
<keyword evidence="2" id="KW-1185">Reference proteome</keyword>
<evidence type="ECO:0000313" key="1">
    <source>
        <dbReference type="EMBL" id="KAH3858744.1"/>
    </source>
</evidence>
<reference evidence="1" key="2">
    <citation type="submission" date="2020-11" db="EMBL/GenBank/DDBJ databases">
        <authorList>
            <person name="McCartney M.A."/>
            <person name="Auch B."/>
            <person name="Kono T."/>
            <person name="Mallez S."/>
            <person name="Becker A."/>
            <person name="Gohl D.M."/>
            <person name="Silverstein K.A.T."/>
            <person name="Koren S."/>
            <person name="Bechman K.B."/>
            <person name="Herman A."/>
            <person name="Abrahante J.E."/>
            <person name="Garbe J."/>
        </authorList>
    </citation>
    <scope>NUCLEOTIDE SEQUENCE</scope>
    <source>
        <strain evidence="1">Duluth1</strain>
        <tissue evidence="1">Whole animal</tissue>
    </source>
</reference>
<organism evidence="1 2">
    <name type="scientific">Dreissena polymorpha</name>
    <name type="common">Zebra mussel</name>
    <name type="synonym">Mytilus polymorpha</name>
    <dbReference type="NCBI Taxonomy" id="45954"/>
    <lineage>
        <taxon>Eukaryota</taxon>
        <taxon>Metazoa</taxon>
        <taxon>Spiralia</taxon>
        <taxon>Lophotrochozoa</taxon>
        <taxon>Mollusca</taxon>
        <taxon>Bivalvia</taxon>
        <taxon>Autobranchia</taxon>
        <taxon>Heteroconchia</taxon>
        <taxon>Euheterodonta</taxon>
        <taxon>Imparidentia</taxon>
        <taxon>Neoheterodontei</taxon>
        <taxon>Myida</taxon>
        <taxon>Dreissenoidea</taxon>
        <taxon>Dreissenidae</taxon>
        <taxon>Dreissena</taxon>
    </lineage>
</organism>